<accession>I0I977</accession>
<evidence type="ECO:0000313" key="1">
    <source>
        <dbReference type="EMBL" id="BAM01815.1"/>
    </source>
</evidence>
<evidence type="ECO:0008006" key="3">
    <source>
        <dbReference type="Google" id="ProtNLM"/>
    </source>
</evidence>
<evidence type="ECO:0000313" key="2">
    <source>
        <dbReference type="Proteomes" id="UP000007880"/>
    </source>
</evidence>
<sequence length="86" mass="9395">MNLEELAHCDFILLDASNMTSIEVQEVIAWIRSATLAPLVVLMARELTHEAAALQAGADAVIAFSESLEVSVALCKATIRRSNRQR</sequence>
<protein>
    <recommendedName>
        <fullName evidence="3">Response regulatory domain-containing protein</fullName>
    </recommendedName>
</protein>
<dbReference type="AlphaFoldDB" id="I0I977"/>
<dbReference type="HOGENOM" id="CLU_2491994_0_0_0"/>
<name>I0I977_CALAS</name>
<keyword evidence="2" id="KW-1185">Reference proteome</keyword>
<reference evidence="1 2" key="1">
    <citation type="submission" date="2012-02" db="EMBL/GenBank/DDBJ databases">
        <title>Complete genome sequence of Caldilinea aerophila DSM 14535 (= NBRC 102666).</title>
        <authorList>
            <person name="Oguchi A."/>
            <person name="Hosoyama A."/>
            <person name="Sekine M."/>
            <person name="Fukai R."/>
            <person name="Kato Y."/>
            <person name="Nakamura S."/>
            <person name="Hanada S."/>
            <person name="Yamazaki S."/>
            <person name="Fujita N."/>
        </authorList>
    </citation>
    <scope>NUCLEOTIDE SEQUENCE [LARGE SCALE GENOMIC DNA]</scope>
    <source>
        <strain evidence="2">DSM 14535 / JCM 11387 / NBRC 104270 / STL-6-O1</strain>
    </source>
</reference>
<proteinExistence type="predicted"/>
<dbReference type="Proteomes" id="UP000007880">
    <property type="component" value="Chromosome"/>
</dbReference>
<dbReference type="EMBL" id="AP012337">
    <property type="protein sequence ID" value="BAM01815.1"/>
    <property type="molecule type" value="Genomic_DNA"/>
</dbReference>
<gene>
    <name evidence="1" type="ordered locus">CLDAP_37750</name>
</gene>
<dbReference type="KEGG" id="cap:CLDAP_37750"/>
<dbReference type="SUPFAM" id="SSF51412">
    <property type="entry name" value="Inosine monophosphate dehydrogenase (IMPDH)"/>
    <property type="match status" value="1"/>
</dbReference>
<organism evidence="1 2">
    <name type="scientific">Caldilinea aerophila (strain DSM 14535 / JCM 11387 / NBRC 104270 / STL-6-O1)</name>
    <dbReference type="NCBI Taxonomy" id="926550"/>
    <lineage>
        <taxon>Bacteria</taxon>
        <taxon>Bacillati</taxon>
        <taxon>Chloroflexota</taxon>
        <taxon>Caldilineae</taxon>
        <taxon>Caldilineales</taxon>
        <taxon>Caldilineaceae</taxon>
        <taxon>Caldilinea</taxon>
    </lineage>
</organism>